<evidence type="ECO:0000313" key="1">
    <source>
        <dbReference type="EMBL" id="NKI32640.1"/>
    </source>
</evidence>
<evidence type="ECO:0008006" key="3">
    <source>
        <dbReference type="Google" id="ProtNLM"/>
    </source>
</evidence>
<reference evidence="1 2" key="1">
    <citation type="submission" date="2020-04" db="EMBL/GenBank/DDBJ databases">
        <authorList>
            <person name="Yoon J."/>
        </authorList>
    </citation>
    <scope>NUCLEOTIDE SEQUENCE [LARGE SCALE GENOMIC DNA]</scope>
    <source>
        <strain evidence="1 2">DJ-13</strain>
    </source>
</reference>
<dbReference type="RefSeq" id="WP_168552828.1">
    <property type="nucleotide sequence ID" value="NZ_JAAWWL010000002.1"/>
</dbReference>
<sequence>MKIEKHFRNLRHNLALTLVIVFLTITSCSSDETDNPVDETEQMGEEGTLDFNLLVDSWEAQNFIFESPNNTTPDTDVKAIGGSVDLNVMEDGTFVFDFTFTDFPAFMNSGEFRIEDNTLQARFETDMDFRDLEAELNQQLLKIKGEGRFDLSGEGSNVTSGFVASFVRK</sequence>
<dbReference type="Proteomes" id="UP000718451">
    <property type="component" value="Unassembled WGS sequence"/>
</dbReference>
<comment type="caution">
    <text evidence="1">The sequence shown here is derived from an EMBL/GenBank/DDBJ whole genome shotgun (WGS) entry which is preliminary data.</text>
</comment>
<gene>
    <name evidence="1" type="ORF">HCU67_11850</name>
</gene>
<proteinExistence type="predicted"/>
<accession>A0ABX1GUP6</accession>
<evidence type="ECO:0000313" key="2">
    <source>
        <dbReference type="Proteomes" id="UP000718451"/>
    </source>
</evidence>
<name>A0ABX1GUP6_9FLAO</name>
<dbReference type="EMBL" id="JAAWWL010000002">
    <property type="protein sequence ID" value="NKI32640.1"/>
    <property type="molecule type" value="Genomic_DNA"/>
</dbReference>
<dbReference type="PROSITE" id="PS51257">
    <property type="entry name" value="PROKAR_LIPOPROTEIN"/>
    <property type="match status" value="1"/>
</dbReference>
<keyword evidence="2" id="KW-1185">Reference proteome</keyword>
<organism evidence="1 2">
    <name type="scientific">Croceivirga thetidis</name>
    <dbReference type="NCBI Taxonomy" id="2721623"/>
    <lineage>
        <taxon>Bacteria</taxon>
        <taxon>Pseudomonadati</taxon>
        <taxon>Bacteroidota</taxon>
        <taxon>Flavobacteriia</taxon>
        <taxon>Flavobacteriales</taxon>
        <taxon>Flavobacteriaceae</taxon>
        <taxon>Croceivirga</taxon>
    </lineage>
</organism>
<protein>
    <recommendedName>
        <fullName evidence="3">DUF5004 domain-containing protein</fullName>
    </recommendedName>
</protein>